<dbReference type="PROSITE" id="PS51186">
    <property type="entry name" value="GNAT"/>
    <property type="match status" value="1"/>
</dbReference>
<protein>
    <submittedName>
        <fullName evidence="4">Pseudaminic acid biosynthesis-associated protein PseG</fullName>
    </submittedName>
</protein>
<dbReference type="PATRIC" id="fig|1619248.3.peg.1533"/>
<dbReference type="SUPFAM" id="SSF55729">
    <property type="entry name" value="Acyl-CoA N-acyltransferases (Nat)"/>
    <property type="match status" value="1"/>
</dbReference>
<dbReference type="NCBIfam" id="TIGR03590">
    <property type="entry name" value="PseG"/>
    <property type="match status" value="1"/>
</dbReference>
<dbReference type="Gene3D" id="3.40.50.11190">
    <property type="match status" value="1"/>
</dbReference>
<dbReference type="PANTHER" id="PTHR43328">
    <property type="entry name" value="ACETYLTRANSFERASE-RELATED"/>
    <property type="match status" value="1"/>
</dbReference>
<reference evidence="4 5" key="1">
    <citation type="submission" date="2015-03" db="EMBL/GenBank/DDBJ databases">
        <authorList>
            <person name="McCorrison J."/>
            <person name="Sanka R."/>
            <person name="Adams M."/>
            <person name="Brinkac L."/>
            <person name="Nierman W."/>
            <person name="Sutton G."/>
            <person name="Nelson K."/>
            <person name="Kiedrowski L."/>
            <person name="Guerrero D."/>
            <person name="Bonomo R."/>
        </authorList>
    </citation>
    <scope>NUCLEOTIDE SEQUENCE [LARGE SCALE GENOMIC DNA]</scope>
    <source>
        <strain evidence="4 5">35699</strain>
    </source>
</reference>
<dbReference type="OrthoDB" id="9788924at2"/>
<evidence type="ECO:0000313" key="4">
    <source>
        <dbReference type="EMBL" id="KJN26937.1"/>
    </source>
</evidence>
<comment type="caution">
    <text evidence="4">The sequence shown here is derived from an EMBL/GenBank/DDBJ whole genome shotgun (WGS) entry which is preliminary data.</text>
</comment>
<name>A0A0F1AYH0_9ENTR</name>
<dbReference type="InterPro" id="IPR016181">
    <property type="entry name" value="Acyl_CoA_acyltransferase"/>
</dbReference>
<accession>A0A0F1AYH0</accession>
<dbReference type="Pfam" id="PF13302">
    <property type="entry name" value="Acetyltransf_3"/>
    <property type="match status" value="1"/>
</dbReference>
<evidence type="ECO:0000256" key="2">
    <source>
        <dbReference type="PIRSR" id="PIRSR620023-2"/>
    </source>
</evidence>
<dbReference type="EMBL" id="JZYX01000021">
    <property type="protein sequence ID" value="KJN26937.1"/>
    <property type="molecule type" value="Genomic_DNA"/>
</dbReference>
<evidence type="ECO:0000313" key="5">
    <source>
        <dbReference type="Proteomes" id="UP000033352"/>
    </source>
</evidence>
<dbReference type="RefSeq" id="WP_045285631.1">
    <property type="nucleotide sequence ID" value="NZ_JZYX01000021.1"/>
</dbReference>
<gene>
    <name evidence="4" type="ORF">SS37_11665</name>
</gene>
<evidence type="ECO:0000256" key="1">
    <source>
        <dbReference type="PIRSR" id="PIRSR620023-1"/>
    </source>
</evidence>
<feature type="domain" description="N-acetyltransferase" evidence="3">
    <location>
        <begin position="369"/>
        <end position="510"/>
    </location>
</feature>
<dbReference type="InterPro" id="IPR020023">
    <property type="entry name" value="PseG"/>
</dbReference>
<dbReference type="PANTHER" id="PTHR43328:SF1">
    <property type="entry name" value="N-ACETYLTRANSFERASE DOMAIN-CONTAINING PROTEIN"/>
    <property type="match status" value="1"/>
</dbReference>
<dbReference type="SUPFAM" id="SSF53756">
    <property type="entry name" value="UDP-Glycosyltransferase/glycogen phosphorylase"/>
    <property type="match status" value="1"/>
</dbReference>
<dbReference type="GO" id="GO:0016747">
    <property type="term" value="F:acyltransferase activity, transferring groups other than amino-acyl groups"/>
    <property type="evidence" value="ECO:0007669"/>
    <property type="project" value="InterPro"/>
</dbReference>
<organism evidence="4 5">
    <name type="scientific">Enterobacter sichuanensis</name>
    <dbReference type="NCBI Taxonomy" id="2071710"/>
    <lineage>
        <taxon>Bacteria</taxon>
        <taxon>Pseudomonadati</taxon>
        <taxon>Pseudomonadota</taxon>
        <taxon>Gammaproteobacteria</taxon>
        <taxon>Enterobacterales</taxon>
        <taxon>Enterobacteriaceae</taxon>
        <taxon>Enterobacter</taxon>
        <taxon>Enterobacter cloacae complex</taxon>
    </lineage>
</organism>
<evidence type="ECO:0000259" key="3">
    <source>
        <dbReference type="PROSITE" id="PS51186"/>
    </source>
</evidence>
<feature type="binding site" evidence="2">
    <location>
        <position position="282"/>
    </location>
    <ligand>
        <name>substrate</name>
    </ligand>
</feature>
<dbReference type="AlphaFoldDB" id="A0A0F1AYH0"/>
<proteinExistence type="predicted"/>
<sequence>MNVFLRADSSLSIGSGHIIRCLNLAKGLEKAGARCSFISKDHPGNILDKIKQEGFPVQVITVSDKSSTYIRDEKSWLNGSQSDDAEKFIDLIIDSCFYPDIIIMDHYSLDHEWEAIVKARFPDVHLVVIDDLCNRPHCSDLLIDQTYMRSAREYAQFNKREGKVLAGTKYALLNPAFSQLRNQSIARKTNITTPKKLLLTMGGVDAHNIAGKMLEFLEQSKIENIGKITVVLGAACPHRSEIIFLANKSKYDIGVLVNVSNMAELMLEHDFAIGAMGGTTWERCAMGLPAVNVAIADNQKTIANNLSNAGAVVLYADNFNAAELSVALNHLIAHYHEQCLLAMNICDGQGLNRDIQEIIIMSAKDGTNVTLRQATFDDIDFVYQLQCEPQTRKYARNPEIPAYDNHVEWMKRKLNADDSFFYIIVNEGACGVIRLDPVEHAFAKYEISIFLTSACHGKGIASAAIKRALMLHKGITILATVLPENHTSHQLFERIGFYKLSSSEYISEKK</sequence>
<feature type="active site" description="Proton acceptor" evidence="1">
    <location>
        <position position="17"/>
    </location>
</feature>
<dbReference type="InterPro" id="IPR000182">
    <property type="entry name" value="GNAT_dom"/>
</dbReference>
<dbReference type="Gene3D" id="3.40.50.2000">
    <property type="entry name" value="Glycogen Phosphorylase B"/>
    <property type="match status" value="1"/>
</dbReference>
<dbReference type="Gene3D" id="3.40.630.30">
    <property type="match status" value="1"/>
</dbReference>
<dbReference type="Proteomes" id="UP000033352">
    <property type="component" value="Unassembled WGS sequence"/>
</dbReference>